<gene>
    <name evidence="14" type="ORF">ACEWY4_026955</name>
</gene>
<dbReference type="InterPro" id="IPR000719">
    <property type="entry name" value="Prot_kinase_dom"/>
</dbReference>
<dbReference type="InterPro" id="IPR017441">
    <property type="entry name" value="Protein_kinase_ATP_BS"/>
</dbReference>
<evidence type="ECO:0000256" key="9">
    <source>
        <dbReference type="ARBA" id="ARBA00048679"/>
    </source>
</evidence>
<evidence type="ECO:0000256" key="5">
    <source>
        <dbReference type="ARBA" id="ARBA00022741"/>
    </source>
</evidence>
<dbReference type="PROSITE" id="PS00107">
    <property type="entry name" value="PROTEIN_KINASE_ATP"/>
    <property type="match status" value="1"/>
</dbReference>
<keyword evidence="7 10" id="KW-0067">ATP-binding</keyword>
<evidence type="ECO:0000256" key="10">
    <source>
        <dbReference type="PROSITE-ProRule" id="PRU10141"/>
    </source>
</evidence>
<evidence type="ECO:0000256" key="12">
    <source>
        <dbReference type="SAM" id="MobiDB-lite"/>
    </source>
</evidence>
<dbReference type="EC" id="2.7.11.1" evidence="2"/>
<dbReference type="AlphaFoldDB" id="A0ABD1IU47"/>
<evidence type="ECO:0000256" key="4">
    <source>
        <dbReference type="ARBA" id="ARBA00022679"/>
    </source>
</evidence>
<dbReference type="FunFam" id="1.10.510.10:FF:001332">
    <property type="entry name" value="Serine/threonine-protein kinase Nek1"/>
    <property type="match status" value="1"/>
</dbReference>
<evidence type="ECO:0000256" key="2">
    <source>
        <dbReference type="ARBA" id="ARBA00012513"/>
    </source>
</evidence>
<comment type="caution">
    <text evidence="14">The sequence shown here is derived from an EMBL/GenBank/DDBJ whole genome shotgun (WGS) entry which is preliminary data.</text>
</comment>
<name>A0ABD1IU47_9TELE</name>
<accession>A0ABD1IU47</accession>
<feature type="compositionally biased region" description="Basic and acidic residues" evidence="12">
    <location>
        <begin position="286"/>
        <end position="298"/>
    </location>
</feature>
<feature type="compositionally biased region" description="Basic and acidic residues" evidence="12">
    <location>
        <begin position="356"/>
        <end position="366"/>
    </location>
</feature>
<comment type="similarity">
    <text evidence="1">Belongs to the protein kinase superfamily. NEK Ser/Thr protein kinase family. NIMA subfamily.</text>
</comment>
<evidence type="ECO:0000256" key="8">
    <source>
        <dbReference type="ARBA" id="ARBA00047899"/>
    </source>
</evidence>
<evidence type="ECO:0000259" key="13">
    <source>
        <dbReference type="PROSITE" id="PS50011"/>
    </source>
</evidence>
<dbReference type="SUPFAM" id="SSF56112">
    <property type="entry name" value="Protein kinase-like (PK-like)"/>
    <property type="match status" value="1"/>
</dbReference>
<reference evidence="14 15" key="1">
    <citation type="submission" date="2024-09" db="EMBL/GenBank/DDBJ databases">
        <title>A chromosome-level genome assembly of Gray's grenadier anchovy, Coilia grayii.</title>
        <authorList>
            <person name="Fu Z."/>
        </authorList>
    </citation>
    <scope>NUCLEOTIDE SEQUENCE [LARGE SCALE GENOMIC DNA]</scope>
    <source>
        <strain evidence="14">G4</strain>
        <tissue evidence="14">Muscle</tissue>
    </source>
</reference>
<dbReference type="GO" id="GO:0004674">
    <property type="term" value="F:protein serine/threonine kinase activity"/>
    <property type="evidence" value="ECO:0007669"/>
    <property type="project" value="UniProtKB-KW"/>
</dbReference>
<dbReference type="Proteomes" id="UP001591681">
    <property type="component" value="Unassembled WGS sequence"/>
</dbReference>
<evidence type="ECO:0000313" key="15">
    <source>
        <dbReference type="Proteomes" id="UP001591681"/>
    </source>
</evidence>
<dbReference type="InterPro" id="IPR051131">
    <property type="entry name" value="NEK_Ser/Thr_kinase_NIMA"/>
</dbReference>
<dbReference type="Pfam" id="PF00069">
    <property type="entry name" value="Pkinase"/>
    <property type="match status" value="1"/>
</dbReference>
<dbReference type="EMBL" id="JBHFQA010000024">
    <property type="protein sequence ID" value="KAL2077451.1"/>
    <property type="molecule type" value="Genomic_DNA"/>
</dbReference>
<evidence type="ECO:0000313" key="14">
    <source>
        <dbReference type="EMBL" id="KAL2077451.1"/>
    </source>
</evidence>
<keyword evidence="6" id="KW-0418">Kinase</keyword>
<evidence type="ECO:0000256" key="3">
    <source>
        <dbReference type="ARBA" id="ARBA00022527"/>
    </source>
</evidence>
<evidence type="ECO:0000256" key="6">
    <source>
        <dbReference type="ARBA" id="ARBA00022777"/>
    </source>
</evidence>
<comment type="catalytic activity">
    <reaction evidence="9">
        <text>L-seryl-[protein] + ATP = O-phospho-L-seryl-[protein] + ADP + H(+)</text>
        <dbReference type="Rhea" id="RHEA:17989"/>
        <dbReference type="Rhea" id="RHEA-COMP:9863"/>
        <dbReference type="Rhea" id="RHEA-COMP:11604"/>
        <dbReference type="ChEBI" id="CHEBI:15378"/>
        <dbReference type="ChEBI" id="CHEBI:29999"/>
        <dbReference type="ChEBI" id="CHEBI:30616"/>
        <dbReference type="ChEBI" id="CHEBI:83421"/>
        <dbReference type="ChEBI" id="CHEBI:456216"/>
        <dbReference type="EC" id="2.7.11.1"/>
    </reaction>
</comment>
<dbReference type="InterPro" id="IPR011009">
    <property type="entry name" value="Kinase-like_dom_sf"/>
</dbReference>
<feature type="region of interest" description="Disordered" evidence="12">
    <location>
        <begin position="280"/>
        <end position="299"/>
    </location>
</feature>
<organism evidence="14 15">
    <name type="scientific">Coilia grayii</name>
    <name type="common">Gray's grenadier anchovy</name>
    <dbReference type="NCBI Taxonomy" id="363190"/>
    <lineage>
        <taxon>Eukaryota</taxon>
        <taxon>Metazoa</taxon>
        <taxon>Chordata</taxon>
        <taxon>Craniata</taxon>
        <taxon>Vertebrata</taxon>
        <taxon>Euteleostomi</taxon>
        <taxon>Actinopterygii</taxon>
        <taxon>Neopterygii</taxon>
        <taxon>Teleostei</taxon>
        <taxon>Clupei</taxon>
        <taxon>Clupeiformes</taxon>
        <taxon>Clupeoidei</taxon>
        <taxon>Engraulidae</taxon>
        <taxon>Coilinae</taxon>
        <taxon>Coilia</taxon>
    </lineage>
</organism>
<dbReference type="CDD" id="cd08215">
    <property type="entry name" value="STKc_Nek"/>
    <property type="match status" value="1"/>
</dbReference>
<feature type="region of interest" description="Disordered" evidence="12">
    <location>
        <begin position="329"/>
        <end position="383"/>
    </location>
</feature>
<dbReference type="Gene3D" id="1.10.510.10">
    <property type="entry name" value="Transferase(Phosphotransferase) domain 1"/>
    <property type="match status" value="1"/>
</dbReference>
<proteinExistence type="inferred from homology"/>
<comment type="catalytic activity">
    <reaction evidence="8">
        <text>L-threonyl-[protein] + ATP = O-phospho-L-threonyl-[protein] + ADP + H(+)</text>
        <dbReference type="Rhea" id="RHEA:46608"/>
        <dbReference type="Rhea" id="RHEA-COMP:11060"/>
        <dbReference type="Rhea" id="RHEA-COMP:11605"/>
        <dbReference type="ChEBI" id="CHEBI:15378"/>
        <dbReference type="ChEBI" id="CHEBI:30013"/>
        <dbReference type="ChEBI" id="CHEBI:30616"/>
        <dbReference type="ChEBI" id="CHEBI:61977"/>
        <dbReference type="ChEBI" id="CHEBI:456216"/>
        <dbReference type="EC" id="2.7.11.1"/>
    </reaction>
</comment>
<feature type="domain" description="Protein kinase" evidence="13">
    <location>
        <begin position="4"/>
        <end position="262"/>
    </location>
</feature>
<dbReference type="SMART" id="SM00220">
    <property type="entry name" value="S_TKc"/>
    <property type="match status" value="1"/>
</dbReference>
<dbReference type="PROSITE" id="PS50011">
    <property type="entry name" value="PROTEIN_KINASE_DOM"/>
    <property type="match status" value="1"/>
</dbReference>
<keyword evidence="4" id="KW-0808">Transferase</keyword>
<dbReference type="PANTHER" id="PTHR44899:SF3">
    <property type="entry name" value="SERINE_THREONINE-PROTEIN KINASE NEK1"/>
    <property type="match status" value="1"/>
</dbReference>
<feature type="compositionally biased region" description="Acidic residues" evidence="12">
    <location>
        <begin position="329"/>
        <end position="349"/>
    </location>
</feature>
<evidence type="ECO:0000256" key="7">
    <source>
        <dbReference type="ARBA" id="ARBA00022840"/>
    </source>
</evidence>
<keyword evidence="5 10" id="KW-0547">Nucleotide-binding</keyword>
<keyword evidence="3 11" id="KW-0723">Serine/threonine-protein kinase</keyword>
<sequence>MEMYENILSLGKGATAVVFLMKHVETRKLYAVKRIGIDSSHKTRTKEAVLQEAEILKKLKHPHVVTCNDTIFDSVNQFMYIVMDYCDGGTLDEQIQARKPEDFFAEEEVMEWFVQLTMAISFIHSAKVLHRDIKTSNVLLTKKGILKIGDFGISKMMSNTLDLACTCVGTPSYLSPELCQDVPYSTKSDIWALGCLLYEICALRPPFDATNLLSLFYKIIKGDYEPVSQSYSEALHTLIKSMLNGVPESRPSANSILNTAFVQDHLGNFIQHRETKISKVCTDSRAPPKEEADGKHQDCGQQSFVEESFMENVDGNAKIAMPLGITQQEEEDEEYMGSDYSEDFDDEESSSSAEDSIDKLKIESLSHHPAVGDGKKADSAADETELTDYPDDFEEVDEEDLVDVVSNARVAMEMSVEKDDYEEEVHLKDAGGLAVTMKVLRERYLEDVGSSLYMEISEHFVNGFTPKDLQPQFEHVLGADHLETCYLMFNTDQEPT</sequence>
<evidence type="ECO:0000256" key="1">
    <source>
        <dbReference type="ARBA" id="ARBA00010886"/>
    </source>
</evidence>
<dbReference type="GO" id="GO:0005524">
    <property type="term" value="F:ATP binding"/>
    <property type="evidence" value="ECO:0007669"/>
    <property type="project" value="UniProtKB-UniRule"/>
</dbReference>
<evidence type="ECO:0000256" key="11">
    <source>
        <dbReference type="RuleBase" id="RU000304"/>
    </source>
</evidence>
<dbReference type="PROSITE" id="PS00108">
    <property type="entry name" value="PROTEIN_KINASE_ST"/>
    <property type="match status" value="1"/>
</dbReference>
<dbReference type="InterPro" id="IPR008271">
    <property type="entry name" value="Ser/Thr_kinase_AS"/>
</dbReference>
<dbReference type="PANTHER" id="PTHR44899">
    <property type="entry name" value="CAMK FAMILY PROTEIN KINASE"/>
    <property type="match status" value="1"/>
</dbReference>
<feature type="binding site" evidence="10">
    <location>
        <position position="33"/>
    </location>
    <ligand>
        <name>ATP</name>
        <dbReference type="ChEBI" id="CHEBI:30616"/>
    </ligand>
</feature>
<protein>
    <recommendedName>
        <fullName evidence="2">non-specific serine/threonine protein kinase</fullName>
        <ecNumber evidence="2">2.7.11.1</ecNumber>
    </recommendedName>
</protein>
<keyword evidence="15" id="KW-1185">Reference proteome</keyword>